<organism evidence="2 3">
    <name type="scientific">Tuber borchii</name>
    <name type="common">White truffle</name>
    <dbReference type="NCBI Taxonomy" id="42251"/>
    <lineage>
        <taxon>Eukaryota</taxon>
        <taxon>Fungi</taxon>
        <taxon>Dikarya</taxon>
        <taxon>Ascomycota</taxon>
        <taxon>Pezizomycotina</taxon>
        <taxon>Pezizomycetes</taxon>
        <taxon>Pezizales</taxon>
        <taxon>Tuberaceae</taxon>
        <taxon>Tuber</taxon>
    </lineage>
</organism>
<dbReference type="InterPro" id="IPR002110">
    <property type="entry name" value="Ankyrin_rpt"/>
</dbReference>
<dbReference type="PROSITE" id="PS50297">
    <property type="entry name" value="ANK_REP_REGION"/>
    <property type="match status" value="1"/>
</dbReference>
<name>A0A2T6ZUI3_TUBBO</name>
<dbReference type="PANTHER" id="PTHR24184:SF11">
    <property type="entry name" value="ANKYRIN REPEAT AND SOCS BOX CONTAINING 3"/>
    <property type="match status" value="1"/>
</dbReference>
<accession>A0A2T6ZUI3</accession>
<sequence length="245" mass="26540">MPLLDFPIEVLRLVAKHLSPGDLNSFLSANRHLAVVLTPLLHDFAVQDKDGLPALEWAAIEGYEDLVTLILKRKKAECTDIGWARGALHQASAYGHEAIIGQLLNSGVVEVQSRLDGLTALHYASRYGKEAAIKLLLEHGAEVNARDGRSNDTALHFAVHGFECVAGGRRMENELGIWRTFGGGPGVTCSGIQKGFLACVKVLLEKGADARLKDSCGRTALDIARKYKLGDAIGLLEEARLRPNL</sequence>
<reference evidence="2 3" key="1">
    <citation type="submission" date="2017-04" db="EMBL/GenBank/DDBJ databases">
        <title>Draft genome sequence of Tuber borchii Vittad., a whitish edible truffle.</title>
        <authorList>
            <consortium name="DOE Joint Genome Institute"/>
            <person name="Murat C."/>
            <person name="Kuo A."/>
            <person name="Barry K.W."/>
            <person name="Clum A."/>
            <person name="Dockter R.B."/>
            <person name="Fauchery L."/>
            <person name="Iotti M."/>
            <person name="Kohler A."/>
            <person name="Labutti K."/>
            <person name="Lindquist E.A."/>
            <person name="Lipzen A."/>
            <person name="Ohm R.A."/>
            <person name="Wang M."/>
            <person name="Grigoriev I.V."/>
            <person name="Zambonelli A."/>
            <person name="Martin F.M."/>
        </authorList>
    </citation>
    <scope>NUCLEOTIDE SEQUENCE [LARGE SCALE GENOMIC DNA]</scope>
    <source>
        <strain evidence="2 3">Tbo3840</strain>
    </source>
</reference>
<dbReference type="EMBL" id="NESQ01000099">
    <property type="protein sequence ID" value="PUU79105.1"/>
    <property type="molecule type" value="Genomic_DNA"/>
</dbReference>
<comment type="caution">
    <text evidence="2">The sequence shown here is derived from an EMBL/GenBank/DDBJ whole genome shotgun (WGS) entry which is preliminary data.</text>
</comment>
<dbReference type="OrthoDB" id="341259at2759"/>
<dbReference type="PRINTS" id="PR01415">
    <property type="entry name" value="ANKYRIN"/>
</dbReference>
<dbReference type="PROSITE" id="PS50088">
    <property type="entry name" value="ANK_REPEAT"/>
    <property type="match status" value="1"/>
</dbReference>
<dbReference type="Gene3D" id="1.25.40.20">
    <property type="entry name" value="Ankyrin repeat-containing domain"/>
    <property type="match status" value="1"/>
</dbReference>
<protein>
    <submittedName>
        <fullName evidence="2">Ankyrin repeat-containing domain protein</fullName>
    </submittedName>
</protein>
<dbReference type="STRING" id="42251.A0A2T6ZUI3"/>
<keyword evidence="1" id="KW-0040">ANK repeat</keyword>
<dbReference type="Pfam" id="PF12796">
    <property type="entry name" value="Ank_2"/>
    <property type="match status" value="1"/>
</dbReference>
<keyword evidence="3" id="KW-1185">Reference proteome</keyword>
<feature type="repeat" description="ANK" evidence="1">
    <location>
        <begin position="116"/>
        <end position="148"/>
    </location>
</feature>
<gene>
    <name evidence="2" type="ORF">B9Z19DRAFT_1082425</name>
</gene>
<proteinExistence type="predicted"/>
<dbReference type="AlphaFoldDB" id="A0A2T6ZUI3"/>
<dbReference type="InterPro" id="IPR036770">
    <property type="entry name" value="Ankyrin_rpt-contain_sf"/>
</dbReference>
<dbReference type="SMART" id="SM00248">
    <property type="entry name" value="ANK"/>
    <property type="match status" value="4"/>
</dbReference>
<dbReference type="PANTHER" id="PTHR24184">
    <property type="entry name" value="SI:CH211-189E2.2"/>
    <property type="match status" value="1"/>
</dbReference>
<dbReference type="SUPFAM" id="SSF48403">
    <property type="entry name" value="Ankyrin repeat"/>
    <property type="match status" value="1"/>
</dbReference>
<dbReference type="Proteomes" id="UP000244722">
    <property type="component" value="Unassembled WGS sequence"/>
</dbReference>
<evidence type="ECO:0000256" key="1">
    <source>
        <dbReference type="PROSITE-ProRule" id="PRU00023"/>
    </source>
</evidence>
<evidence type="ECO:0000313" key="2">
    <source>
        <dbReference type="EMBL" id="PUU79105.1"/>
    </source>
</evidence>
<evidence type="ECO:0000313" key="3">
    <source>
        <dbReference type="Proteomes" id="UP000244722"/>
    </source>
</evidence>